<dbReference type="InterPro" id="IPR008381">
    <property type="entry name" value="SDHAF3/Sdh7"/>
</dbReference>
<reference evidence="7 8" key="3">
    <citation type="journal article" date="2015" name="Genome Announc.">
        <title>Draft Genome Sequence of the Archiascomycetous Yeast Saitoella complicata.</title>
        <authorList>
            <person name="Yamauchi K."/>
            <person name="Kondo S."/>
            <person name="Hamamoto M."/>
            <person name="Takahashi Y."/>
            <person name="Ogura Y."/>
            <person name="Hayashi T."/>
            <person name="Nishida H."/>
        </authorList>
    </citation>
    <scope>NUCLEOTIDE SEQUENCE [LARGE SCALE GENOMIC DNA]</scope>
    <source>
        <strain evidence="7 8">NRRL Y-17804</strain>
    </source>
</reference>
<dbReference type="PANTHER" id="PTHR13137">
    <property type="entry name" value="DC11 ACN9 HOMOLOG"/>
    <property type="match status" value="1"/>
</dbReference>
<evidence type="ECO:0000256" key="6">
    <source>
        <dbReference type="RuleBase" id="RU368039"/>
    </source>
</evidence>
<reference evidence="7 8" key="1">
    <citation type="journal article" date="2011" name="J. Gen. Appl. Microbiol.">
        <title>Draft genome sequencing of the enigmatic yeast Saitoella complicata.</title>
        <authorList>
            <person name="Nishida H."/>
            <person name="Hamamoto M."/>
            <person name="Sugiyama J."/>
        </authorList>
    </citation>
    <scope>NUCLEOTIDE SEQUENCE [LARGE SCALE GENOMIC DNA]</scope>
    <source>
        <strain evidence="7 8">NRRL Y-17804</strain>
    </source>
</reference>
<dbReference type="AlphaFoldDB" id="A0A0E9NCD4"/>
<keyword evidence="3" id="KW-0809">Transit peptide</keyword>
<organism evidence="7 8">
    <name type="scientific">Saitoella complicata (strain BCRC 22490 / CBS 7301 / JCM 7358 / NBRC 10748 / NRRL Y-17804)</name>
    <dbReference type="NCBI Taxonomy" id="698492"/>
    <lineage>
        <taxon>Eukaryota</taxon>
        <taxon>Fungi</taxon>
        <taxon>Dikarya</taxon>
        <taxon>Ascomycota</taxon>
        <taxon>Taphrinomycotina</taxon>
        <taxon>Taphrinomycotina incertae sedis</taxon>
        <taxon>Saitoella</taxon>
    </lineage>
</organism>
<comment type="subunit">
    <text evidence="6">Interacts with the iron-sulfur protein subunit within the SDH catalytic dimer.</text>
</comment>
<comment type="caution">
    <text evidence="7">The sequence shown here is derived from an EMBL/GenBank/DDBJ whole genome shotgun (WGS) entry which is preliminary data.</text>
</comment>
<dbReference type="GO" id="GO:0006105">
    <property type="term" value="P:succinate metabolic process"/>
    <property type="evidence" value="ECO:0007669"/>
    <property type="project" value="TreeGrafter"/>
</dbReference>
<evidence type="ECO:0000313" key="8">
    <source>
        <dbReference type="Proteomes" id="UP000033140"/>
    </source>
</evidence>
<keyword evidence="5 6" id="KW-0143">Chaperone</keyword>
<evidence type="ECO:0000256" key="5">
    <source>
        <dbReference type="ARBA" id="ARBA00023186"/>
    </source>
</evidence>
<dbReference type="Proteomes" id="UP000033140">
    <property type="component" value="Unassembled WGS sequence"/>
</dbReference>
<evidence type="ECO:0000256" key="3">
    <source>
        <dbReference type="ARBA" id="ARBA00022946"/>
    </source>
</evidence>
<dbReference type="EMBL" id="BACD03000007">
    <property type="protein sequence ID" value="GAO47075.1"/>
    <property type="molecule type" value="Genomic_DNA"/>
</dbReference>
<dbReference type="GO" id="GO:0034553">
    <property type="term" value="P:mitochondrial respiratory chain complex II assembly"/>
    <property type="evidence" value="ECO:0007669"/>
    <property type="project" value="UniProtKB-UniRule"/>
</dbReference>
<dbReference type="PANTHER" id="PTHR13137:SF6">
    <property type="entry name" value="SUCCINATE DEHYDROGENASE ASSEMBLY FACTOR 3, MITOCHONDRIAL"/>
    <property type="match status" value="1"/>
</dbReference>
<dbReference type="GO" id="GO:0005759">
    <property type="term" value="C:mitochondrial matrix"/>
    <property type="evidence" value="ECO:0007669"/>
    <property type="project" value="UniProtKB-SubCell"/>
</dbReference>
<accession>A0A0E9NCD4</accession>
<comment type="similarity">
    <text evidence="2 6">Belongs to the complex I LYR family. SDHAF3 subfamily.</text>
</comment>
<evidence type="ECO:0000256" key="4">
    <source>
        <dbReference type="ARBA" id="ARBA00023128"/>
    </source>
</evidence>
<evidence type="ECO:0000256" key="2">
    <source>
        <dbReference type="ARBA" id="ARBA00006020"/>
    </source>
</evidence>
<comment type="function">
    <text evidence="6">Plays an essential role in the assembly of succinate dehydrogenase (SDH), an enzyme complex (also referred to as respiratory complex II) that is a component of both the tricarboxylic acid (TCA) cycle and the mitochondrial electron transport chain, and which couples the oxidation of succinate to fumarate with the reduction of ubiquinone (coenzyme Q) to ubiquinol. Promotes maturation of the iron-sulfur protein subunit of the SDH catalytic dimer, protecting it from the deleterious effects of oxidants. May act together with SDHAF1.</text>
</comment>
<evidence type="ECO:0000256" key="1">
    <source>
        <dbReference type="ARBA" id="ARBA00004305"/>
    </source>
</evidence>
<dbReference type="CDD" id="cd20270">
    <property type="entry name" value="Complex1_LYR_SDHAF3_LYRM10"/>
    <property type="match status" value="1"/>
</dbReference>
<dbReference type="GO" id="GO:0005758">
    <property type="term" value="C:mitochondrial intermembrane space"/>
    <property type="evidence" value="ECO:0007669"/>
    <property type="project" value="TreeGrafter"/>
</dbReference>
<keyword evidence="4 6" id="KW-0496">Mitochondrion</keyword>
<sequence>MPYVRCQARRRNGREVRKVLDICYTITGLFQHRDSQSSSDMRSSLVALAKARSIRPPPPALLTAIPLYRKILRAHRRLPVEQRLLGDSYVKQEFRLHKDVDNPAYVIGFLSSWQAYCQDIEGDRWLTAKIDQHKVAKLSNEQYGQLYELMKASTGQEDGSLEDIGAEEIDIKKN</sequence>
<proteinExistence type="inferred from homology"/>
<protein>
    <recommendedName>
        <fullName evidence="6">Succinate dehydrogenase assembly factor 3</fullName>
        <shortName evidence="6">SDH assembly factor 3</shortName>
        <shortName evidence="6">SDHAF3</shortName>
    </recommendedName>
</protein>
<reference evidence="7 8" key="2">
    <citation type="journal article" date="2014" name="J. Gen. Appl. Microbiol.">
        <title>The early diverging ascomycetous budding yeast Saitoella complicata has three histone deacetylases belonging to the Clr6, Hos2, and Rpd3 lineages.</title>
        <authorList>
            <person name="Nishida H."/>
            <person name="Matsumoto T."/>
            <person name="Kondo S."/>
            <person name="Hamamoto M."/>
            <person name="Yoshikawa H."/>
        </authorList>
    </citation>
    <scope>NUCLEOTIDE SEQUENCE [LARGE SCALE GENOMIC DNA]</scope>
    <source>
        <strain evidence="7 8">NRRL Y-17804</strain>
    </source>
</reference>
<comment type="subcellular location">
    <subcellularLocation>
        <location evidence="1 6">Mitochondrion matrix</location>
    </subcellularLocation>
</comment>
<name>A0A0E9NCD4_SAICN</name>
<dbReference type="STRING" id="698492.A0A0E9NCD4"/>
<keyword evidence="8" id="KW-1185">Reference proteome</keyword>
<dbReference type="Pfam" id="PF13233">
    <property type="entry name" value="Complex1_LYR_2"/>
    <property type="match status" value="1"/>
</dbReference>
<gene>
    <name evidence="7" type="ORF">G7K_1287-t1</name>
</gene>
<evidence type="ECO:0000313" key="7">
    <source>
        <dbReference type="EMBL" id="GAO47075.1"/>
    </source>
</evidence>